<dbReference type="GO" id="GO:0003677">
    <property type="term" value="F:DNA binding"/>
    <property type="evidence" value="ECO:0007669"/>
    <property type="project" value="UniProtKB-KW"/>
</dbReference>
<feature type="domain" description="HTH luxR-type" evidence="4">
    <location>
        <begin position="827"/>
        <end position="892"/>
    </location>
</feature>
<proteinExistence type="predicted"/>
<dbReference type="Pfam" id="PF17874">
    <property type="entry name" value="TPR_MalT"/>
    <property type="match status" value="1"/>
</dbReference>
<dbReference type="Pfam" id="PF00196">
    <property type="entry name" value="GerE"/>
    <property type="match status" value="1"/>
</dbReference>
<dbReference type="GO" id="GO:0006355">
    <property type="term" value="P:regulation of DNA-templated transcription"/>
    <property type="evidence" value="ECO:0007669"/>
    <property type="project" value="InterPro"/>
</dbReference>
<evidence type="ECO:0000313" key="6">
    <source>
        <dbReference type="Proteomes" id="UP000249616"/>
    </source>
</evidence>
<dbReference type="PRINTS" id="PR00038">
    <property type="entry name" value="HTHLUXR"/>
</dbReference>
<dbReference type="InterPro" id="IPR041664">
    <property type="entry name" value="AAA_16"/>
</dbReference>
<dbReference type="InterPro" id="IPR011990">
    <property type="entry name" value="TPR-like_helical_dom_sf"/>
</dbReference>
<dbReference type="InterPro" id="IPR059106">
    <property type="entry name" value="WHD_MalT"/>
</dbReference>
<keyword evidence="6" id="KW-1185">Reference proteome</keyword>
<keyword evidence="1" id="KW-0805">Transcription regulation</keyword>
<evidence type="ECO:0000256" key="1">
    <source>
        <dbReference type="ARBA" id="ARBA00023015"/>
    </source>
</evidence>
<dbReference type="RefSeq" id="WP_053758276.1">
    <property type="nucleotide sequence ID" value="NZ_CP030073.1"/>
</dbReference>
<dbReference type="Proteomes" id="UP000249616">
    <property type="component" value="Chromosome"/>
</dbReference>
<dbReference type="Gene3D" id="3.40.50.300">
    <property type="entry name" value="P-loop containing nucleotide triphosphate hydrolases"/>
    <property type="match status" value="1"/>
</dbReference>
<dbReference type="InterPro" id="IPR027417">
    <property type="entry name" value="P-loop_NTPase"/>
</dbReference>
<protein>
    <submittedName>
        <fullName evidence="5">Helix-turn-helix transcriptional regulator</fullName>
    </submittedName>
</protein>
<organism evidence="5 6">
    <name type="scientific">Streptomyces cadmiisoli</name>
    <dbReference type="NCBI Taxonomy" id="2184053"/>
    <lineage>
        <taxon>Bacteria</taxon>
        <taxon>Bacillati</taxon>
        <taxon>Actinomycetota</taxon>
        <taxon>Actinomycetes</taxon>
        <taxon>Kitasatosporales</taxon>
        <taxon>Streptomycetaceae</taxon>
        <taxon>Streptomyces</taxon>
        <taxon>Streptomyces aurantiacus group</taxon>
    </lineage>
</organism>
<dbReference type="KEGG" id="scad:DN051_26185"/>
<gene>
    <name evidence="5" type="ORF">DN051_26185</name>
</gene>
<dbReference type="SUPFAM" id="SSF46894">
    <property type="entry name" value="C-terminal effector domain of the bipartite response regulators"/>
    <property type="match status" value="1"/>
</dbReference>
<evidence type="ECO:0000256" key="2">
    <source>
        <dbReference type="ARBA" id="ARBA00023125"/>
    </source>
</evidence>
<reference evidence="5 6" key="1">
    <citation type="journal article" date="2019" name="Int. J. Syst. Evol. Microbiol.">
        <title>Streptomyces cadmiisoli sp. nov., a novel actinomycete isolated from cadmium-contaminated soil.</title>
        <authorList>
            <person name="Li K."/>
            <person name="Tang X."/>
            <person name="Zhao J."/>
            <person name="Guo Y."/>
            <person name="Tang Y."/>
            <person name="Gao J."/>
        </authorList>
    </citation>
    <scope>NUCLEOTIDE SEQUENCE [LARGE SCALE GENOMIC DNA]</scope>
    <source>
        <strain evidence="5 6">ZFG47</strain>
    </source>
</reference>
<dbReference type="PANTHER" id="PTHR44688:SF16">
    <property type="entry name" value="DNA-BINDING TRANSCRIPTIONAL ACTIVATOR DEVR_DOSR"/>
    <property type="match status" value="1"/>
</dbReference>
<evidence type="ECO:0000259" key="4">
    <source>
        <dbReference type="PROSITE" id="PS50043"/>
    </source>
</evidence>
<dbReference type="InterPro" id="IPR036388">
    <property type="entry name" value="WH-like_DNA-bd_sf"/>
</dbReference>
<accession>A0A2Z4J3Z9</accession>
<dbReference type="AlphaFoldDB" id="A0A2Z4J3Z9"/>
<dbReference type="Pfam" id="PF13191">
    <property type="entry name" value="AAA_16"/>
    <property type="match status" value="1"/>
</dbReference>
<sequence>MPRSSRGDHSDRAAGAVSPNGRPVLAARFAVPAVPKTYVGRARLTDRLTAALNTPLTLVNGPAGAGKTLLVADWITPHRTPWPVVWLTVETDDNAPGVFWAYVIDAFAHHGLPLPADIGRPARPGEVDRMLLVRLAAHLNGLAEPVVLVLDEFDRVRAPRISDEIEFVLRHAGAGLRLILVGRTEPLLPLHRYRAAGEVTEIRAADLAFQPGETAVLAERHGLSLTADGVRALTERTEGWAAGLRLCVLTALHADDPEDFLGEFEAGHSTIADFLLAEVLASRSDEVQDLLLRTSVLDRIHPDLANALTGRDDAAQVLAELARDNAFVQPIGHSWYRLHPLFAEILQAHLRVRHPGLEPGLHLAAAHWLSDAGLLAEALSHAARAGDWELAAAQLVDKLAIGRLFTGLDSDRLAELFAHMDATAAGPAVDLVRAARALARNDADRGLDCLRRAERELPADCPPTTRFTWAFLRVLAGRVTGSAELAEAAARDARALEGRIPTEGREDHPELSALLLTGLGTAQLAAGRFEAARVNLSAAARTGDGSLTAFPRHESLGRLALIDFLEGWPSRAEAHGCEALAEAERAGLPPAARSGVGQLVLAGVAVERDDLASARTRLEQVADSPALAQDPVATAELGILRARLRLAQGRPGAALKALGPPEGPAPAAPVPPWMEDRLAWAESAAHLAAGDPQAALKSLRDHESGPEYTVAAARARLALGEHGTALALLDALAPDDPHREAPAFAVRILLTRAQAVDAAGDATAARRLVARALTTARPEHLRRPFLETGPWLPGLLRREPTLAHSHDWLPTALLGASRPAARGAPAAAPVVEQLSDREQQVLERLAQLMSTEEIAADLYLSVNTVKTHLKSIYRKLAATRRGEAVRRARELHLL</sequence>
<dbReference type="InterPro" id="IPR016032">
    <property type="entry name" value="Sig_transdc_resp-reg_C-effctor"/>
</dbReference>
<dbReference type="SMART" id="SM00421">
    <property type="entry name" value="HTH_LUXR"/>
    <property type="match status" value="1"/>
</dbReference>
<dbReference type="Gene3D" id="1.10.10.10">
    <property type="entry name" value="Winged helix-like DNA-binding domain superfamily/Winged helix DNA-binding domain"/>
    <property type="match status" value="1"/>
</dbReference>
<name>A0A2Z4J3Z9_9ACTN</name>
<dbReference type="PANTHER" id="PTHR44688">
    <property type="entry name" value="DNA-BINDING TRANSCRIPTIONAL ACTIVATOR DEVR_DOSR"/>
    <property type="match status" value="1"/>
</dbReference>
<keyword evidence="3" id="KW-0804">Transcription</keyword>
<dbReference type="Pfam" id="PF25873">
    <property type="entry name" value="WHD_MalT"/>
    <property type="match status" value="1"/>
</dbReference>
<dbReference type="CDD" id="cd06170">
    <property type="entry name" value="LuxR_C_like"/>
    <property type="match status" value="1"/>
</dbReference>
<dbReference type="InterPro" id="IPR000792">
    <property type="entry name" value="Tscrpt_reg_LuxR_C"/>
</dbReference>
<dbReference type="SUPFAM" id="SSF52540">
    <property type="entry name" value="P-loop containing nucleoside triphosphate hydrolases"/>
    <property type="match status" value="1"/>
</dbReference>
<evidence type="ECO:0000313" key="5">
    <source>
        <dbReference type="EMBL" id="AWW39720.1"/>
    </source>
</evidence>
<dbReference type="Gene3D" id="1.25.40.10">
    <property type="entry name" value="Tetratricopeptide repeat domain"/>
    <property type="match status" value="1"/>
</dbReference>
<keyword evidence="2" id="KW-0238">DNA-binding</keyword>
<dbReference type="InterPro" id="IPR041617">
    <property type="entry name" value="TPR_MalT"/>
</dbReference>
<dbReference type="EMBL" id="CP030073">
    <property type="protein sequence ID" value="AWW39720.1"/>
    <property type="molecule type" value="Genomic_DNA"/>
</dbReference>
<evidence type="ECO:0000256" key="3">
    <source>
        <dbReference type="ARBA" id="ARBA00023163"/>
    </source>
</evidence>
<dbReference type="PROSITE" id="PS50043">
    <property type="entry name" value="HTH_LUXR_2"/>
    <property type="match status" value="1"/>
</dbReference>